<accession>A0ABV3TQX5</accession>
<keyword evidence="1" id="KW-0812">Transmembrane</keyword>
<name>A0ABV3TQX5_9RHOB</name>
<sequence length="247" mass="27400">MSVPKIDLARSGWVLLALWLGALVLFRAAPGVDLFVTGLFYRADTGFSVITNPLWEWLRQRIWDLAILVFLASLICWPLALWKGRAVARLSARAWGFVLGLFFFAPVVIVNGLLKPNSGRARPANVDLFGGTHHFSIAGDFTDQCTRNCSFVSGEVSAAVALSVVIWLGAEAMRDRLPRWGLLYIRATAVFISAFITLQRVGTGRHFLSDAFFAGMISLSVAWLLWGLIFGDWLARLQAWRARGSRS</sequence>
<feature type="transmembrane region" description="Helical" evidence="1">
    <location>
        <begin position="182"/>
        <end position="199"/>
    </location>
</feature>
<reference evidence="3 4" key="1">
    <citation type="journal article" date="2011" name="Int. J. Syst. Evol. Microbiol.">
        <title>Zhongshania antarctica gen. nov., sp. nov. and Zhongshania guokunii sp. nov., gammaproteobacteria respectively isolated from coastal attached (fast) ice and surface seawater of the Antarctic.</title>
        <authorList>
            <person name="Li H.J."/>
            <person name="Zhang X.Y."/>
            <person name="Chen C.X."/>
            <person name="Zhang Y.J."/>
            <person name="Gao Z.M."/>
            <person name="Yu Y."/>
            <person name="Chen X.L."/>
            <person name="Chen B."/>
            <person name="Zhang Y.Z."/>
        </authorList>
    </citation>
    <scope>NUCLEOTIDE SEQUENCE [LARGE SCALE GENOMIC DNA]</scope>
    <source>
        <strain evidence="3 4">15-R06ZXC-3</strain>
    </source>
</reference>
<dbReference type="Pfam" id="PF01569">
    <property type="entry name" value="PAP2"/>
    <property type="match status" value="1"/>
</dbReference>
<dbReference type="InterPro" id="IPR000326">
    <property type="entry name" value="PAP2/HPO"/>
</dbReference>
<evidence type="ECO:0000259" key="2">
    <source>
        <dbReference type="Pfam" id="PF01569"/>
    </source>
</evidence>
<dbReference type="InterPro" id="IPR036938">
    <property type="entry name" value="PAP2/HPO_sf"/>
</dbReference>
<organism evidence="3 4">
    <name type="scientific">Thioclava arctica</name>
    <dbReference type="NCBI Taxonomy" id="3238301"/>
    <lineage>
        <taxon>Bacteria</taxon>
        <taxon>Pseudomonadati</taxon>
        <taxon>Pseudomonadota</taxon>
        <taxon>Alphaproteobacteria</taxon>
        <taxon>Rhodobacterales</taxon>
        <taxon>Paracoccaceae</taxon>
        <taxon>Thioclava</taxon>
    </lineage>
</organism>
<feature type="transmembrane region" description="Helical" evidence="1">
    <location>
        <begin position="211"/>
        <end position="235"/>
    </location>
</feature>
<feature type="transmembrane region" description="Helical" evidence="1">
    <location>
        <begin position="94"/>
        <end position="114"/>
    </location>
</feature>
<dbReference type="RefSeq" id="WP_368393072.1">
    <property type="nucleotide sequence ID" value="NZ_JBFRYC010000019.1"/>
</dbReference>
<evidence type="ECO:0000313" key="3">
    <source>
        <dbReference type="EMBL" id="MEX1663554.1"/>
    </source>
</evidence>
<feature type="transmembrane region" description="Helical" evidence="1">
    <location>
        <begin position="151"/>
        <end position="170"/>
    </location>
</feature>
<proteinExistence type="predicted"/>
<feature type="domain" description="Phosphatidic acid phosphatase type 2/haloperoxidase" evidence="2">
    <location>
        <begin position="104"/>
        <end position="229"/>
    </location>
</feature>
<keyword evidence="1" id="KW-1133">Transmembrane helix</keyword>
<keyword evidence="1" id="KW-0472">Membrane</keyword>
<gene>
    <name evidence="3" type="ORF">AB4874_18345</name>
</gene>
<keyword evidence="4" id="KW-1185">Reference proteome</keyword>
<comment type="caution">
    <text evidence="3">The sequence shown here is derived from an EMBL/GenBank/DDBJ whole genome shotgun (WGS) entry which is preliminary data.</text>
</comment>
<dbReference type="Proteomes" id="UP001557465">
    <property type="component" value="Unassembled WGS sequence"/>
</dbReference>
<dbReference type="EMBL" id="JBFRYC010000019">
    <property type="protein sequence ID" value="MEX1663554.1"/>
    <property type="molecule type" value="Genomic_DNA"/>
</dbReference>
<evidence type="ECO:0000256" key="1">
    <source>
        <dbReference type="SAM" id="Phobius"/>
    </source>
</evidence>
<evidence type="ECO:0000313" key="4">
    <source>
        <dbReference type="Proteomes" id="UP001557465"/>
    </source>
</evidence>
<feature type="transmembrane region" description="Helical" evidence="1">
    <location>
        <begin position="62"/>
        <end position="82"/>
    </location>
</feature>
<dbReference type="Gene3D" id="1.20.144.10">
    <property type="entry name" value="Phosphatidic acid phosphatase type 2/haloperoxidase"/>
    <property type="match status" value="1"/>
</dbReference>
<dbReference type="SUPFAM" id="SSF48317">
    <property type="entry name" value="Acid phosphatase/Vanadium-dependent haloperoxidase"/>
    <property type="match status" value="1"/>
</dbReference>
<protein>
    <submittedName>
        <fullName evidence="3">Phosphatase PAP2 family protein</fullName>
    </submittedName>
</protein>